<dbReference type="FunCoup" id="E3N0K2">
    <property type="interactions" value="1662"/>
</dbReference>
<evidence type="ECO:0000313" key="2">
    <source>
        <dbReference type="EMBL" id="EFP13409.1"/>
    </source>
</evidence>
<keyword evidence="3" id="KW-1185">Reference proteome</keyword>
<sequence length="313" mass="34711">MSQNKKLTKKEMKTLKNALGKQGITMEEHEKAQKSTKPCEILQIDCFTIGDKDKLLLSDGWYIGYAVEYNGVGMEAGGGLRPPPDEPEESDSSDESEEGVDPEDSDEDEEDTENETSGFDSNPPSDAEGAEGAEAARSSKHLRVAIRCLTALNPMLRGSLALLNSAKAPHCRLFALLTPLYSTSPSFRTTERFVTEKSNRYELHRGYQLIGDDDIPCVMTEDSEEEEEDRSSEPDYTAHSGLWCNFVIAPIELQDIETRRKAKIAEEKSSTIPLDKDKIAQISAAMANIKLPTPPGWEGISDSKILEFVRDKM</sequence>
<dbReference type="EMBL" id="DS268505">
    <property type="protein sequence ID" value="EFP13409.1"/>
    <property type="molecule type" value="Genomic_DNA"/>
</dbReference>
<name>E3N0K2_CAERE</name>
<feature type="compositionally biased region" description="Acidic residues" evidence="1">
    <location>
        <begin position="85"/>
        <end position="114"/>
    </location>
</feature>
<evidence type="ECO:0000313" key="3">
    <source>
        <dbReference type="Proteomes" id="UP000008281"/>
    </source>
</evidence>
<gene>
    <name evidence="2" type="ORF">CRE_11368</name>
</gene>
<dbReference type="Pfam" id="PF06910">
    <property type="entry name" value="MEA1"/>
    <property type="match status" value="1"/>
</dbReference>
<accession>E3N0K2</accession>
<dbReference type="OMA" id="LWCNFVI"/>
<dbReference type="OrthoDB" id="5806702at2759"/>
<dbReference type="Proteomes" id="UP000008281">
    <property type="component" value="Unassembled WGS sequence"/>
</dbReference>
<feature type="region of interest" description="Disordered" evidence="1">
    <location>
        <begin position="76"/>
        <end position="136"/>
    </location>
</feature>
<dbReference type="eggNOG" id="ENOG502TH62">
    <property type="taxonomic scope" value="Eukaryota"/>
</dbReference>
<dbReference type="HOGENOM" id="CLU_960544_0_0_1"/>
<protein>
    <submittedName>
        <fullName evidence="2">Uncharacterized protein</fullName>
    </submittedName>
</protein>
<evidence type="ECO:0000256" key="1">
    <source>
        <dbReference type="SAM" id="MobiDB-lite"/>
    </source>
</evidence>
<dbReference type="AlphaFoldDB" id="E3N0K2"/>
<dbReference type="InParanoid" id="E3N0K2"/>
<reference evidence="2" key="1">
    <citation type="submission" date="2007-07" db="EMBL/GenBank/DDBJ databases">
        <title>PCAP assembly of the Caenorhabditis remanei genome.</title>
        <authorList>
            <consortium name="The Caenorhabditis remanei Sequencing Consortium"/>
            <person name="Wilson R.K."/>
        </authorList>
    </citation>
    <scope>NUCLEOTIDE SEQUENCE [LARGE SCALE GENOMIC DNA]</scope>
    <source>
        <strain evidence="2">PB4641</strain>
    </source>
</reference>
<proteinExistence type="predicted"/>
<organism evidence="3">
    <name type="scientific">Caenorhabditis remanei</name>
    <name type="common">Caenorhabditis vulgaris</name>
    <dbReference type="NCBI Taxonomy" id="31234"/>
    <lineage>
        <taxon>Eukaryota</taxon>
        <taxon>Metazoa</taxon>
        <taxon>Ecdysozoa</taxon>
        <taxon>Nematoda</taxon>
        <taxon>Chromadorea</taxon>
        <taxon>Rhabditida</taxon>
        <taxon>Rhabditina</taxon>
        <taxon>Rhabditomorpha</taxon>
        <taxon>Rhabditoidea</taxon>
        <taxon>Rhabditidae</taxon>
        <taxon>Peloderinae</taxon>
        <taxon>Caenorhabditis</taxon>
    </lineage>
</organism>